<dbReference type="GO" id="GO:0003676">
    <property type="term" value="F:nucleic acid binding"/>
    <property type="evidence" value="ECO:0007669"/>
    <property type="project" value="InterPro"/>
</dbReference>
<proteinExistence type="predicted"/>
<name>A6VSV6_MARMS</name>
<dbReference type="InterPro" id="IPR002711">
    <property type="entry name" value="HNH"/>
</dbReference>
<dbReference type="Pfam" id="PF01844">
    <property type="entry name" value="HNH"/>
    <property type="match status" value="1"/>
</dbReference>
<dbReference type="CDD" id="cd00085">
    <property type="entry name" value="HNHc"/>
    <property type="match status" value="1"/>
</dbReference>
<dbReference type="EMBL" id="CP000749">
    <property type="protein sequence ID" value="ABR69535.1"/>
    <property type="molecule type" value="Genomic_DNA"/>
</dbReference>
<protein>
    <submittedName>
        <fullName evidence="2">HNH endonuclease</fullName>
    </submittedName>
</protein>
<evidence type="ECO:0000313" key="2">
    <source>
        <dbReference type="EMBL" id="ABR69535.1"/>
    </source>
</evidence>
<dbReference type="InterPro" id="IPR003615">
    <property type="entry name" value="HNH_nuc"/>
</dbReference>
<reference evidence="2" key="1">
    <citation type="submission" date="2007-06" db="EMBL/GenBank/DDBJ databases">
        <title>Complete sequence of Marinomonas sp. MWYL1.</title>
        <authorList>
            <consortium name="US DOE Joint Genome Institute"/>
            <person name="Copeland A."/>
            <person name="Lucas S."/>
            <person name="Lapidus A."/>
            <person name="Barry K."/>
            <person name="Glavina del Rio T."/>
            <person name="Dalin E."/>
            <person name="Tice H."/>
            <person name="Pitluck S."/>
            <person name="Kiss H."/>
            <person name="Brettin T."/>
            <person name="Bruce D."/>
            <person name="Detter J.C."/>
            <person name="Han C."/>
            <person name="Schmutz J."/>
            <person name="Larimer F."/>
            <person name="Land M."/>
            <person name="Hauser L."/>
            <person name="Kyrpides N."/>
            <person name="Kim E."/>
            <person name="Johnston A.W.B."/>
            <person name="Todd J.D."/>
            <person name="Rogers R."/>
            <person name="Wexler M."/>
            <person name="Bond P.L."/>
            <person name="Li Y."/>
            <person name="Richardson P."/>
        </authorList>
    </citation>
    <scope>NUCLEOTIDE SEQUENCE [LARGE SCALE GENOMIC DNA]</scope>
    <source>
        <strain evidence="2">MWYL1</strain>
    </source>
</reference>
<organism evidence="2">
    <name type="scientific">Marinomonas sp. (strain MWYL1)</name>
    <dbReference type="NCBI Taxonomy" id="400668"/>
    <lineage>
        <taxon>Bacteria</taxon>
        <taxon>Pseudomonadati</taxon>
        <taxon>Pseudomonadota</taxon>
        <taxon>Gammaproteobacteria</taxon>
        <taxon>Oceanospirillales</taxon>
        <taxon>Oceanospirillaceae</taxon>
        <taxon>Marinomonas</taxon>
    </lineage>
</organism>
<dbReference type="SMART" id="SM00507">
    <property type="entry name" value="HNHc"/>
    <property type="match status" value="1"/>
</dbReference>
<dbReference type="AlphaFoldDB" id="A6VSV6"/>
<dbReference type="eggNOG" id="COG1403">
    <property type="taxonomic scope" value="Bacteria"/>
</dbReference>
<dbReference type="GO" id="GO:0004519">
    <property type="term" value="F:endonuclease activity"/>
    <property type="evidence" value="ECO:0007669"/>
    <property type="project" value="UniProtKB-KW"/>
</dbReference>
<dbReference type="GO" id="GO:0008270">
    <property type="term" value="F:zinc ion binding"/>
    <property type="evidence" value="ECO:0007669"/>
    <property type="project" value="InterPro"/>
</dbReference>
<keyword evidence="2" id="KW-0255">Endonuclease</keyword>
<dbReference type="KEGG" id="mmw:Mmwyl1_0601"/>
<dbReference type="Gene3D" id="1.10.30.50">
    <property type="match status" value="1"/>
</dbReference>
<gene>
    <name evidence="2" type="ordered locus">Mmwyl1_0601</name>
</gene>
<dbReference type="REBASE" id="15738">
    <property type="entry name" value="MspMRMcrAP"/>
</dbReference>
<sequence>MGKVTQEQISAAYDVSKKVYLDKLKRSDGVALLSSEYEVNKSSAGDFINCLKCMLGGQVFHRAMSCLAMEHFLKSITLDFSSNHFKNAINALDMHIDYWEKHYKTKVISMKKIANKYRTFIEQNNTAESYYYQLSQEVEASLKRGSPERLERINNAPKIPNTITVSATVYQRNPDVITETLERAAGVCERCGKGAPFIRSKDGSPYLEVHHIQRLADNGPDTLENTKALCPNCHRELHFG</sequence>
<feature type="domain" description="HNH nuclease" evidence="1">
    <location>
        <begin position="176"/>
        <end position="235"/>
    </location>
</feature>
<evidence type="ECO:0000259" key="1">
    <source>
        <dbReference type="SMART" id="SM00507"/>
    </source>
</evidence>
<keyword evidence="2" id="KW-0540">Nuclease</keyword>
<dbReference type="HOGENOM" id="CLU_1007144_0_0_6"/>
<keyword evidence="2" id="KW-0378">Hydrolase</keyword>
<accession>A6VSV6</accession>